<comment type="caution">
    <text evidence="2">The sequence shown here is derived from an EMBL/GenBank/DDBJ whole genome shotgun (WGS) entry which is preliminary data.</text>
</comment>
<organism evidence="2 3">
    <name type="scientific">Gossypium lobatum</name>
    <dbReference type="NCBI Taxonomy" id="34289"/>
    <lineage>
        <taxon>Eukaryota</taxon>
        <taxon>Viridiplantae</taxon>
        <taxon>Streptophyta</taxon>
        <taxon>Embryophyta</taxon>
        <taxon>Tracheophyta</taxon>
        <taxon>Spermatophyta</taxon>
        <taxon>Magnoliopsida</taxon>
        <taxon>eudicotyledons</taxon>
        <taxon>Gunneridae</taxon>
        <taxon>Pentapetalae</taxon>
        <taxon>rosids</taxon>
        <taxon>malvids</taxon>
        <taxon>Malvales</taxon>
        <taxon>Malvaceae</taxon>
        <taxon>Malvoideae</taxon>
        <taxon>Gossypium</taxon>
    </lineage>
</organism>
<dbReference type="InterPro" id="IPR005174">
    <property type="entry name" value="KIB1-4_b-propeller"/>
</dbReference>
<evidence type="ECO:0000313" key="3">
    <source>
        <dbReference type="Proteomes" id="UP000593572"/>
    </source>
</evidence>
<proteinExistence type="predicted"/>
<accession>A0A7J8NBL7</accession>
<keyword evidence="3" id="KW-1185">Reference proteome</keyword>
<dbReference type="PANTHER" id="PTHR33127:SF5">
    <property type="entry name" value="TRANSMEMBRANE PROTEIN"/>
    <property type="match status" value="1"/>
</dbReference>
<gene>
    <name evidence="2" type="ORF">Golob_001451</name>
</gene>
<feature type="domain" description="KIB1-4 beta-propeller" evidence="1">
    <location>
        <begin position="7"/>
        <end position="127"/>
    </location>
</feature>
<evidence type="ECO:0000313" key="2">
    <source>
        <dbReference type="EMBL" id="MBA0574224.1"/>
    </source>
</evidence>
<dbReference type="Pfam" id="PF03478">
    <property type="entry name" value="Beta-prop_KIB1-4"/>
    <property type="match status" value="1"/>
</dbReference>
<dbReference type="PANTHER" id="PTHR33127">
    <property type="entry name" value="TRANSMEMBRANE PROTEIN"/>
    <property type="match status" value="1"/>
</dbReference>
<feature type="non-terminal residue" evidence="2">
    <location>
        <position position="1"/>
    </location>
</feature>
<dbReference type="EMBL" id="JABEZX010000013">
    <property type="protein sequence ID" value="MBA0574224.1"/>
    <property type="molecule type" value="Genomic_DNA"/>
</dbReference>
<reference evidence="2 3" key="1">
    <citation type="journal article" date="2019" name="Genome Biol. Evol.">
        <title>Insights into the evolution of the New World diploid cottons (Gossypium, subgenus Houzingenia) based on genome sequencing.</title>
        <authorList>
            <person name="Grover C.E."/>
            <person name="Arick M.A. 2nd"/>
            <person name="Thrash A."/>
            <person name="Conover J.L."/>
            <person name="Sanders W.S."/>
            <person name="Peterson D.G."/>
            <person name="Frelichowski J.E."/>
            <person name="Scheffler J.A."/>
            <person name="Scheffler B.E."/>
            <person name="Wendel J.F."/>
        </authorList>
    </citation>
    <scope>NUCLEOTIDE SEQUENCE [LARGE SCALE GENOMIC DNA]</scope>
    <source>
        <strain evidence="2">157</strain>
        <tissue evidence="2">Leaf</tissue>
    </source>
</reference>
<dbReference type="AlphaFoldDB" id="A0A7J8NBL7"/>
<dbReference type="Proteomes" id="UP000593572">
    <property type="component" value="Unassembled WGS sequence"/>
</dbReference>
<sequence>TSHGNPVFYKGAFYCLGIDGKLGIFGPNKRGSRCWKIIDKLKLPCDSIQENLLVESNGELISICMGHIGEYVRIFRLNFDYDIRWEDVHNLGDEMIFASRTGSMCLQTHAMGNTIYFLSFDNGDLEDLNNQLFFNMFMSTPHNAEGILNKVRQMHTETCAFGWLFQVDWDCSDYGSISVSLAFPEVDMNGFEWTALTLS</sequence>
<name>A0A7J8NBL7_9ROSI</name>
<evidence type="ECO:0000259" key="1">
    <source>
        <dbReference type="Pfam" id="PF03478"/>
    </source>
</evidence>
<protein>
    <recommendedName>
        <fullName evidence="1">KIB1-4 beta-propeller domain-containing protein</fullName>
    </recommendedName>
</protein>